<evidence type="ECO:0000256" key="1">
    <source>
        <dbReference type="SAM" id="MobiDB-lite"/>
    </source>
</evidence>
<feature type="compositionally biased region" description="Basic and acidic residues" evidence="1">
    <location>
        <begin position="104"/>
        <end position="128"/>
    </location>
</feature>
<feature type="region of interest" description="Disordered" evidence="1">
    <location>
        <begin position="1"/>
        <end position="134"/>
    </location>
</feature>
<feature type="non-terminal residue" evidence="2">
    <location>
        <position position="182"/>
    </location>
</feature>
<gene>
    <name evidence="2" type="ORF">B296_00038985</name>
</gene>
<organism evidence="2 3">
    <name type="scientific">Ensete ventricosum</name>
    <name type="common">Abyssinian banana</name>
    <name type="synonym">Musa ensete</name>
    <dbReference type="NCBI Taxonomy" id="4639"/>
    <lineage>
        <taxon>Eukaryota</taxon>
        <taxon>Viridiplantae</taxon>
        <taxon>Streptophyta</taxon>
        <taxon>Embryophyta</taxon>
        <taxon>Tracheophyta</taxon>
        <taxon>Spermatophyta</taxon>
        <taxon>Magnoliopsida</taxon>
        <taxon>Liliopsida</taxon>
        <taxon>Zingiberales</taxon>
        <taxon>Musaceae</taxon>
        <taxon>Ensete</taxon>
    </lineage>
</organism>
<evidence type="ECO:0000313" key="2">
    <source>
        <dbReference type="EMBL" id="RRT37421.1"/>
    </source>
</evidence>
<dbReference type="Gene3D" id="1.20.1050.10">
    <property type="match status" value="1"/>
</dbReference>
<protein>
    <submittedName>
        <fullName evidence="2">Uncharacterized protein</fullName>
    </submittedName>
</protein>
<proteinExistence type="predicted"/>
<comment type="caution">
    <text evidence="2">The sequence shown here is derived from an EMBL/GenBank/DDBJ whole genome shotgun (WGS) entry which is preliminary data.</text>
</comment>
<name>A0A426XD60_ENSVE</name>
<feature type="compositionally biased region" description="Polar residues" evidence="1">
    <location>
        <begin position="1"/>
        <end position="12"/>
    </location>
</feature>
<dbReference type="AlphaFoldDB" id="A0A426XD60"/>
<evidence type="ECO:0000313" key="3">
    <source>
        <dbReference type="Proteomes" id="UP000287651"/>
    </source>
</evidence>
<dbReference type="EMBL" id="AMZH03022325">
    <property type="protein sequence ID" value="RRT37421.1"/>
    <property type="molecule type" value="Genomic_DNA"/>
</dbReference>
<accession>A0A426XD60</accession>
<sequence length="182" mass="19801">MRQASNSSYTPRSRTEPDLNQPHLSHVLDCPRKGKNSPEPIDHDRLRAKVGRATAWAKEPEASSAGEGIPEHDDLDTLASGPSDRIPSELAEGTTLTLDEPEEDIRPDQEGEGSGRRGTAKSRDESKGGSKAQYDKAISSIYVETVIKPVFFGGVMNEKVVAESVEKLGKVLDVYEARLSKS</sequence>
<reference evidence="2 3" key="1">
    <citation type="journal article" date="2014" name="Agronomy (Basel)">
        <title>A Draft Genome Sequence for Ensete ventricosum, the Drought-Tolerant Tree Against Hunger.</title>
        <authorList>
            <person name="Harrison J."/>
            <person name="Moore K.A."/>
            <person name="Paszkiewicz K."/>
            <person name="Jones T."/>
            <person name="Grant M."/>
            <person name="Ambacheew D."/>
            <person name="Muzemil S."/>
            <person name="Studholme D.J."/>
        </authorList>
    </citation>
    <scope>NUCLEOTIDE SEQUENCE [LARGE SCALE GENOMIC DNA]</scope>
</reference>
<dbReference type="Proteomes" id="UP000287651">
    <property type="component" value="Unassembled WGS sequence"/>
</dbReference>